<dbReference type="AlphaFoldDB" id="A0A7M7QK28"/>
<dbReference type="InParanoid" id="A0A7M7QK28"/>
<name>A0A7M7QK28_NASVI</name>
<dbReference type="KEGG" id="nvi:103315330"/>
<proteinExistence type="predicted"/>
<dbReference type="EnsemblMetazoa" id="XM_031931930">
    <property type="protein sequence ID" value="XP_031787790"/>
    <property type="gene ID" value="LOC103315330"/>
</dbReference>
<accession>A0A7M7QK28</accession>
<keyword evidence="2" id="KW-1185">Reference proteome</keyword>
<evidence type="ECO:0000313" key="1">
    <source>
        <dbReference type="EnsemblMetazoa" id="XP_031787790"/>
    </source>
</evidence>
<organism evidence="1 2">
    <name type="scientific">Nasonia vitripennis</name>
    <name type="common">Parasitic wasp</name>
    <dbReference type="NCBI Taxonomy" id="7425"/>
    <lineage>
        <taxon>Eukaryota</taxon>
        <taxon>Metazoa</taxon>
        <taxon>Ecdysozoa</taxon>
        <taxon>Arthropoda</taxon>
        <taxon>Hexapoda</taxon>
        <taxon>Insecta</taxon>
        <taxon>Pterygota</taxon>
        <taxon>Neoptera</taxon>
        <taxon>Endopterygota</taxon>
        <taxon>Hymenoptera</taxon>
        <taxon>Apocrita</taxon>
        <taxon>Proctotrupomorpha</taxon>
        <taxon>Chalcidoidea</taxon>
        <taxon>Pteromalidae</taxon>
        <taxon>Pteromalinae</taxon>
        <taxon>Nasonia</taxon>
    </lineage>
</organism>
<sequence>MLLDSLHLKICRAVHHGKVDKKDASSTIVNLAVSPLPLPRLLRGHLLDTRLVVRYGRDKRVAVFALRGRRCCPGCSRYLTDDGEADAPGVATSWKNQNFSWSMHRTSQKAPQQLQGWPFL</sequence>
<dbReference type="RefSeq" id="XP_031787790.1">
    <property type="nucleotide sequence ID" value="XM_031931930.2"/>
</dbReference>
<reference evidence="1" key="1">
    <citation type="submission" date="2021-01" db="UniProtKB">
        <authorList>
            <consortium name="EnsemblMetazoa"/>
        </authorList>
    </citation>
    <scope>IDENTIFICATION</scope>
</reference>
<protein>
    <submittedName>
        <fullName evidence="1">Uncharacterized protein</fullName>
    </submittedName>
</protein>
<evidence type="ECO:0000313" key="2">
    <source>
        <dbReference type="Proteomes" id="UP000002358"/>
    </source>
</evidence>
<dbReference type="Proteomes" id="UP000002358">
    <property type="component" value="Chromosome 5"/>
</dbReference>
<dbReference type="GeneID" id="103315330"/>